<dbReference type="GO" id="GO:0016829">
    <property type="term" value="F:lyase activity"/>
    <property type="evidence" value="ECO:0007669"/>
    <property type="project" value="InterPro"/>
</dbReference>
<sequence>MKPLHRYLLFFLGLWMMFPLRLPAQQARNLLSRFSTDEIARSLLPRADWKPFPKTAAEWQAILPDSVRKSFVQQAENYRQTPFEAIPASLMLEYQRTGLRINYENVSLKKRAQLFTLLLAEMVEQKGRFLDAIVDGIWSHCEESMWGIPAHLYQQKAGLGLVDVEDQSVDIFAGDTGTLLALTDYLLGPQLDSLSPLLRKRIYYEVNTRIFSPLEKDSGRYWYLKPGTKQNPVNNWNPWVISNWMATLLLLERDETRRAKELRHALTLLDHYLNWLGDDGAIDEGPSYWNGAIGRLFDALVLLESASAGKLTIYQEPLVQNVGAYLYKMHIAGQYFINVADASPVLNVDGLQVYRIGKTVRDTTMQRFGAWAFRSNKERRDLSNGSTRLSTLWNLLALRECANQPGRPPMLPDVWLKSIQLMAGRTPGGLFVASHGGHNAESHNHNDVGDFIVYANGQPVIIDVGFGTYTAKTFSKERYTLWYNNSAYHNLPTINGFTQQAGTQFEARNVQYNKTTGNATLQMDLAAAYPAEAGIQQWNRTVNLEKNRNTVSVTDHYKLQQPVRELTQTFMTVCPVDLSQPGKISFTVSGTKPVILEYDASAWTVKKEQMPGDAPDEKRIVDNWSRRPIWRVLLVNKSHKKTGTFKYIIRQ</sequence>
<evidence type="ECO:0000259" key="2">
    <source>
        <dbReference type="Pfam" id="PF07940"/>
    </source>
</evidence>
<dbReference type="Gene3D" id="1.50.10.100">
    <property type="entry name" value="Chondroitin AC/alginate lyase"/>
    <property type="match status" value="1"/>
</dbReference>
<evidence type="ECO:0000313" key="3">
    <source>
        <dbReference type="EMBL" id="RRA97989.1"/>
    </source>
</evidence>
<dbReference type="InterPro" id="IPR012480">
    <property type="entry name" value="Hepar_II_III_C"/>
</dbReference>
<dbReference type="OrthoDB" id="9793856at2"/>
<keyword evidence="4" id="KW-1185">Reference proteome</keyword>
<comment type="caution">
    <text evidence="3">The sequence shown here is derived from an EMBL/GenBank/DDBJ whole genome shotgun (WGS) entry which is preliminary data.</text>
</comment>
<feature type="domain" description="Heparinase II/III-like C-terminal" evidence="2">
    <location>
        <begin position="432"/>
        <end position="564"/>
    </location>
</feature>
<name>A0A3P1BAI4_9BACT</name>
<dbReference type="RefSeq" id="WP_124879228.1">
    <property type="nucleotide sequence ID" value="NZ_RQJO01000016.1"/>
</dbReference>
<organism evidence="3 4">
    <name type="scientific">Larkinella rosea</name>
    <dbReference type="NCBI Taxonomy" id="2025312"/>
    <lineage>
        <taxon>Bacteria</taxon>
        <taxon>Pseudomonadati</taxon>
        <taxon>Bacteroidota</taxon>
        <taxon>Cytophagia</taxon>
        <taxon>Cytophagales</taxon>
        <taxon>Spirosomataceae</taxon>
        <taxon>Larkinella</taxon>
    </lineage>
</organism>
<dbReference type="AlphaFoldDB" id="A0A3P1BAI4"/>
<dbReference type="SUPFAM" id="SSF48230">
    <property type="entry name" value="Chondroitin AC/alginate lyase"/>
    <property type="match status" value="1"/>
</dbReference>
<gene>
    <name evidence="3" type="ORF">EHT25_30425</name>
</gene>
<dbReference type="Gene3D" id="2.70.98.70">
    <property type="match status" value="1"/>
</dbReference>
<comment type="subcellular location">
    <subcellularLocation>
        <location evidence="1">Cell envelope</location>
    </subcellularLocation>
</comment>
<proteinExistence type="predicted"/>
<dbReference type="Pfam" id="PF07940">
    <property type="entry name" value="Hepar_II_III_C"/>
    <property type="match status" value="1"/>
</dbReference>
<dbReference type="InterPro" id="IPR008929">
    <property type="entry name" value="Chondroitin_lyas"/>
</dbReference>
<evidence type="ECO:0000313" key="4">
    <source>
        <dbReference type="Proteomes" id="UP000271925"/>
    </source>
</evidence>
<dbReference type="GO" id="GO:0030313">
    <property type="term" value="C:cell envelope"/>
    <property type="evidence" value="ECO:0007669"/>
    <property type="project" value="UniProtKB-SubCell"/>
</dbReference>
<evidence type="ECO:0000256" key="1">
    <source>
        <dbReference type="ARBA" id="ARBA00004196"/>
    </source>
</evidence>
<dbReference type="EMBL" id="RQJO01000016">
    <property type="protein sequence ID" value="RRA97989.1"/>
    <property type="molecule type" value="Genomic_DNA"/>
</dbReference>
<accession>A0A3P1BAI4</accession>
<dbReference type="Proteomes" id="UP000271925">
    <property type="component" value="Unassembled WGS sequence"/>
</dbReference>
<reference evidence="3 4" key="1">
    <citation type="submission" date="2018-11" db="EMBL/GenBank/DDBJ databases">
        <authorList>
            <person name="Zhou Z."/>
            <person name="Wang G."/>
        </authorList>
    </citation>
    <scope>NUCLEOTIDE SEQUENCE [LARGE SCALE GENOMIC DNA]</scope>
    <source>
        <strain evidence="3 4">KCTC52004</strain>
    </source>
</reference>
<protein>
    <recommendedName>
        <fullName evidence="2">Heparinase II/III-like C-terminal domain-containing protein</fullName>
    </recommendedName>
</protein>